<feature type="transmembrane region" description="Helical" evidence="1">
    <location>
        <begin position="218"/>
        <end position="235"/>
    </location>
</feature>
<feature type="transmembrane region" description="Helical" evidence="1">
    <location>
        <begin position="341"/>
        <end position="362"/>
    </location>
</feature>
<feature type="transmembrane region" description="Helical" evidence="1">
    <location>
        <begin position="242"/>
        <end position="262"/>
    </location>
</feature>
<comment type="caution">
    <text evidence="3">The sequence shown here is derived from an EMBL/GenBank/DDBJ whole genome shotgun (WGS) entry which is preliminary data.</text>
</comment>
<feature type="transmembrane region" description="Helical" evidence="1">
    <location>
        <begin position="193"/>
        <end position="212"/>
    </location>
</feature>
<feature type="transmembrane region" description="Helical" evidence="1">
    <location>
        <begin position="41"/>
        <end position="63"/>
    </location>
</feature>
<feature type="transmembrane region" description="Helical" evidence="1">
    <location>
        <begin position="368"/>
        <end position="385"/>
    </location>
</feature>
<evidence type="ECO:0000259" key="2">
    <source>
        <dbReference type="Pfam" id="PF09925"/>
    </source>
</evidence>
<dbReference type="InterPro" id="IPR018677">
    <property type="entry name" value="DUF2157"/>
</dbReference>
<dbReference type="Proteomes" id="UP000217785">
    <property type="component" value="Unassembled WGS sequence"/>
</dbReference>
<feature type="transmembrane region" description="Helical" evidence="1">
    <location>
        <begin position="274"/>
        <end position="291"/>
    </location>
</feature>
<name>A0A292YTZ1_9BACL</name>
<feature type="transmembrane region" description="Helical" evidence="1">
    <location>
        <begin position="148"/>
        <end position="165"/>
    </location>
</feature>
<feature type="transmembrane region" description="Helical" evidence="1">
    <location>
        <begin position="171"/>
        <end position="186"/>
    </location>
</feature>
<feature type="domain" description="DUF2157" evidence="2">
    <location>
        <begin position="12"/>
        <end position="148"/>
    </location>
</feature>
<evidence type="ECO:0000256" key="1">
    <source>
        <dbReference type="SAM" id="Phobius"/>
    </source>
</evidence>
<reference evidence="4" key="1">
    <citation type="submission" date="2017-07" db="EMBL/GenBank/DDBJ databases">
        <title>Draft genome sequence of Effusibacillus lacus strain skLN1.</title>
        <authorList>
            <person name="Watanabe M."/>
            <person name="Kojima H."/>
            <person name="Fukui M."/>
        </authorList>
    </citation>
    <scope>NUCLEOTIDE SEQUENCE [LARGE SCALE GENOMIC DNA]</scope>
    <source>
        <strain evidence="4">skLN1</strain>
    </source>
</reference>
<proteinExistence type="predicted"/>
<feature type="transmembrane region" description="Helical" evidence="1">
    <location>
        <begin position="96"/>
        <end position="116"/>
    </location>
</feature>
<sequence>MNRHKWLHAELDRWKEEGLIGEPQAEALKSRYPVTSYETTSLMMFFAALLVGIGLIFFIAHNWSEMPNLLKLAIIFAGMIAVYGAGEYLRGKGRSAIGLSLIFLGTLVFGAGIFLIGQMFHIVAYNAGALLVWSIATGSIAWVYRNPFIMLVAVVQWALAVWFQFEEYHRTSLWFLLLAIPYLFVARRWESRLMLFLTWIGVGTGAISNLAYYDASELWVYPVLLAVLALSFTFANSPFLPMFYYPLLMSLYVAITLQATLFREDWLRIDPSPESYYVYAVILLGMVVYLWRSQLTEYLPIAAIYLPTAGIDYVEFLNASLAIAVPIYLISLGERKREKSWINHGTILFLISVFALYVVNAWTLIDSSLFFVVGGILLFALAIVMERRRRKLLSSIREVE</sequence>
<dbReference type="RefSeq" id="WP_096184142.1">
    <property type="nucleotide sequence ID" value="NZ_BDUF01000109.1"/>
</dbReference>
<feature type="transmembrane region" description="Helical" evidence="1">
    <location>
        <begin position="122"/>
        <end position="143"/>
    </location>
</feature>
<keyword evidence="1" id="KW-0812">Transmembrane</keyword>
<dbReference type="EMBL" id="BDUF01000109">
    <property type="protein sequence ID" value="GAX91914.1"/>
    <property type="molecule type" value="Genomic_DNA"/>
</dbReference>
<evidence type="ECO:0000313" key="3">
    <source>
        <dbReference type="EMBL" id="GAX91914.1"/>
    </source>
</evidence>
<keyword evidence="1" id="KW-1133">Transmembrane helix</keyword>
<organism evidence="3 4">
    <name type="scientific">Effusibacillus lacus</name>
    <dbReference type="NCBI Taxonomy" id="1348429"/>
    <lineage>
        <taxon>Bacteria</taxon>
        <taxon>Bacillati</taxon>
        <taxon>Bacillota</taxon>
        <taxon>Bacilli</taxon>
        <taxon>Bacillales</taxon>
        <taxon>Alicyclobacillaceae</taxon>
        <taxon>Effusibacillus</taxon>
    </lineage>
</organism>
<dbReference type="AlphaFoldDB" id="A0A292YTZ1"/>
<dbReference type="OrthoDB" id="5351773at2"/>
<keyword evidence="1" id="KW-0472">Membrane</keyword>
<gene>
    <name evidence="3" type="ORF">EFBL_3605</name>
</gene>
<keyword evidence="4" id="KW-1185">Reference proteome</keyword>
<evidence type="ECO:0000313" key="4">
    <source>
        <dbReference type="Proteomes" id="UP000217785"/>
    </source>
</evidence>
<dbReference type="Pfam" id="PF09925">
    <property type="entry name" value="DUF2157"/>
    <property type="match status" value="1"/>
</dbReference>
<accession>A0A292YTZ1</accession>
<protein>
    <recommendedName>
        <fullName evidence="2">DUF2157 domain-containing protein</fullName>
    </recommendedName>
</protein>
<feature type="transmembrane region" description="Helical" evidence="1">
    <location>
        <begin position="69"/>
        <end position="89"/>
    </location>
</feature>